<keyword evidence="6 10" id="KW-0067">ATP-binding</keyword>
<organism evidence="12 13">
    <name type="scientific">Paraeggerthella hongkongensis</name>
    <dbReference type="NCBI Taxonomy" id="230658"/>
    <lineage>
        <taxon>Bacteria</taxon>
        <taxon>Bacillati</taxon>
        <taxon>Actinomycetota</taxon>
        <taxon>Coriobacteriia</taxon>
        <taxon>Eggerthellales</taxon>
        <taxon>Eggerthellaceae</taxon>
        <taxon>Paraeggerthella</taxon>
    </lineage>
</organism>
<evidence type="ECO:0000256" key="1">
    <source>
        <dbReference type="ARBA" id="ARBA00004496"/>
    </source>
</evidence>
<dbReference type="EC" id="6.1.1.14" evidence="10"/>
<evidence type="ECO:0000256" key="9">
    <source>
        <dbReference type="ARBA" id="ARBA00047937"/>
    </source>
</evidence>
<name>A0A3N0BJL6_9ACTN</name>
<evidence type="ECO:0000256" key="7">
    <source>
        <dbReference type="ARBA" id="ARBA00022917"/>
    </source>
</evidence>
<evidence type="ECO:0000256" key="4">
    <source>
        <dbReference type="ARBA" id="ARBA00022598"/>
    </source>
</evidence>
<accession>A0A3N0BJL6</accession>
<comment type="similarity">
    <text evidence="2 10">Belongs to the class-II aminoacyl-tRNA synthetase family.</text>
</comment>
<evidence type="ECO:0000313" key="13">
    <source>
        <dbReference type="Proteomes" id="UP000278632"/>
    </source>
</evidence>
<keyword evidence="13" id="KW-1185">Reference proteome</keyword>
<reference evidence="13" key="1">
    <citation type="submission" date="2018-05" db="EMBL/GenBank/DDBJ databases">
        <title>Genome Sequencing of selected type strains of the family Eggerthellaceae.</title>
        <authorList>
            <person name="Danylec N."/>
            <person name="Stoll D.A."/>
            <person name="Doetsch A."/>
            <person name="Huch M."/>
        </authorList>
    </citation>
    <scope>NUCLEOTIDE SEQUENCE [LARGE SCALE GENOMIC DNA]</scope>
    <source>
        <strain evidence="13">DSM 16106</strain>
    </source>
</reference>
<evidence type="ECO:0000256" key="10">
    <source>
        <dbReference type="HAMAP-Rule" id="MF_00255"/>
    </source>
</evidence>
<keyword evidence="8 10" id="KW-0030">Aminoacyl-tRNA synthetase</keyword>
<dbReference type="PANTHER" id="PTHR30075:SF2">
    <property type="entry name" value="GLYCINE--TRNA LIGASE, CHLOROPLASTIC_MITOCHONDRIAL 2"/>
    <property type="match status" value="1"/>
</dbReference>
<dbReference type="InterPro" id="IPR006194">
    <property type="entry name" value="Gly-tRNA-synth_heterodimer"/>
</dbReference>
<dbReference type="InterPro" id="IPR015944">
    <property type="entry name" value="Gly-tRNA-synth_bsu"/>
</dbReference>
<dbReference type="Pfam" id="PF02092">
    <property type="entry name" value="tRNA_synt_2f"/>
    <property type="match status" value="1"/>
</dbReference>
<dbReference type="GO" id="GO:0005524">
    <property type="term" value="F:ATP binding"/>
    <property type="evidence" value="ECO:0007669"/>
    <property type="project" value="UniProtKB-UniRule"/>
</dbReference>
<evidence type="ECO:0000256" key="3">
    <source>
        <dbReference type="ARBA" id="ARBA00022490"/>
    </source>
</evidence>
<gene>
    <name evidence="10" type="primary">glyS</name>
    <name evidence="12" type="ORF">DMP08_02375</name>
</gene>
<dbReference type="InterPro" id="IPR008909">
    <property type="entry name" value="DALR_anticod-bd"/>
</dbReference>
<evidence type="ECO:0000256" key="5">
    <source>
        <dbReference type="ARBA" id="ARBA00022741"/>
    </source>
</evidence>
<comment type="subcellular location">
    <subcellularLocation>
        <location evidence="1 10">Cytoplasm</location>
    </subcellularLocation>
</comment>
<dbReference type="AlphaFoldDB" id="A0A3N0BJL6"/>
<dbReference type="RefSeq" id="WP_123191390.1">
    <property type="nucleotide sequence ID" value="NZ_QICD01000002.1"/>
</dbReference>
<dbReference type="NCBIfam" id="TIGR00211">
    <property type="entry name" value="glyS"/>
    <property type="match status" value="1"/>
</dbReference>
<dbReference type="EMBL" id="QICD01000002">
    <property type="protein sequence ID" value="RNL48472.1"/>
    <property type="molecule type" value="Genomic_DNA"/>
</dbReference>
<keyword evidence="5 10" id="KW-0547">Nucleotide-binding</keyword>
<protein>
    <recommendedName>
        <fullName evidence="10">Glycine--tRNA ligase beta subunit</fullName>
        <ecNumber evidence="10">6.1.1.14</ecNumber>
    </recommendedName>
    <alternativeName>
        <fullName evidence="10">Glycyl-tRNA synthetase beta subunit</fullName>
        <shortName evidence="10">GlyRS</shortName>
    </alternativeName>
</protein>
<dbReference type="GO" id="GO:0004820">
    <property type="term" value="F:glycine-tRNA ligase activity"/>
    <property type="evidence" value="ECO:0007669"/>
    <property type="project" value="UniProtKB-UniRule"/>
</dbReference>
<dbReference type="Pfam" id="PF05746">
    <property type="entry name" value="DALR_1"/>
    <property type="match status" value="1"/>
</dbReference>
<dbReference type="GO" id="GO:0006420">
    <property type="term" value="P:arginyl-tRNA aminoacylation"/>
    <property type="evidence" value="ECO:0007669"/>
    <property type="project" value="InterPro"/>
</dbReference>
<sequence>MSILHTLAFEIGTEEIPAFDLHKATLQLEKLVPAALDEVRIPHGDVAIYTTPRRLIAMVSDVADTTEALDEVFRGPSAKIAFDADGNPTKAAAGFARGKGVDVDALERREEHGVEYVFATRSVPARDVAELLPGVLEGVIEGISWPKSCRWGTTSEYFSRPVRWLVAMLDERVIPVSFAGLTAGSLTRGHRFLAPGPHEVATAADLLGVVEAAHVVTSEQAREQVIRVGVAQAEAQTGARAELPEKTLLEVTNLCEQPTVLVGTFDEEFLRVPEEIIVDAMLMHQRYFPLYDANDKLTNNFIVVSNGDPAHASTIIDGNERVVRARLSDAKFFYEEDLKRPLEAYVDHLDEVVFQETLGTMKAKTDRIVALAKHLACDAGLSEADAADAERAAYLAKADLVTNAVVEFTSVQGIMGSYYAEAANESAQVARAIADHYRPRFSGDEPPASNVGKIVATADKLDTICGLFAVGQGPTGSSDPFALRRSAIGIVAMLEGGLPVSLTAAIDAALSTYQAAGVEFDRDAVRAEVSDFFVTRTKVMLRDGGCSPDAVDAVLATGVEEPAQIIARTRALEAARTNAPDAFDNLAIAYARANNLRDAKLGSDVDEALTADAERALLSAADEAAARVSEALAADDYAAALAALSALRAPIDAFFEDVMIMDEDQAVRENRLRLLNRFVAVFAHVADFGKMAKSAK</sequence>
<keyword evidence="7 10" id="KW-0648">Protein biosynthesis</keyword>
<proteinExistence type="inferred from homology"/>
<evidence type="ECO:0000313" key="12">
    <source>
        <dbReference type="EMBL" id="RNL48472.1"/>
    </source>
</evidence>
<dbReference type="HAMAP" id="MF_00255">
    <property type="entry name" value="Gly_tRNA_synth_beta"/>
    <property type="match status" value="1"/>
</dbReference>
<feature type="domain" description="DALR anticodon binding" evidence="11">
    <location>
        <begin position="589"/>
        <end position="683"/>
    </location>
</feature>
<comment type="subunit">
    <text evidence="10">Tetramer of two alpha and two beta subunits.</text>
</comment>
<dbReference type="GO" id="GO:0004814">
    <property type="term" value="F:arginine-tRNA ligase activity"/>
    <property type="evidence" value="ECO:0007669"/>
    <property type="project" value="InterPro"/>
</dbReference>
<evidence type="ECO:0000259" key="11">
    <source>
        <dbReference type="Pfam" id="PF05746"/>
    </source>
</evidence>
<evidence type="ECO:0000256" key="2">
    <source>
        <dbReference type="ARBA" id="ARBA00008226"/>
    </source>
</evidence>
<keyword evidence="4 10" id="KW-0436">Ligase</keyword>
<dbReference type="PANTHER" id="PTHR30075">
    <property type="entry name" value="GLYCYL-TRNA SYNTHETASE"/>
    <property type="match status" value="1"/>
</dbReference>
<dbReference type="PRINTS" id="PR01045">
    <property type="entry name" value="TRNASYNTHGB"/>
</dbReference>
<comment type="catalytic activity">
    <reaction evidence="9 10">
        <text>tRNA(Gly) + glycine + ATP = glycyl-tRNA(Gly) + AMP + diphosphate</text>
        <dbReference type="Rhea" id="RHEA:16013"/>
        <dbReference type="Rhea" id="RHEA-COMP:9664"/>
        <dbReference type="Rhea" id="RHEA-COMP:9683"/>
        <dbReference type="ChEBI" id="CHEBI:30616"/>
        <dbReference type="ChEBI" id="CHEBI:33019"/>
        <dbReference type="ChEBI" id="CHEBI:57305"/>
        <dbReference type="ChEBI" id="CHEBI:78442"/>
        <dbReference type="ChEBI" id="CHEBI:78522"/>
        <dbReference type="ChEBI" id="CHEBI:456215"/>
        <dbReference type="EC" id="6.1.1.14"/>
    </reaction>
</comment>
<keyword evidence="3 10" id="KW-0963">Cytoplasm</keyword>
<comment type="caution">
    <text evidence="12">The sequence shown here is derived from an EMBL/GenBank/DDBJ whole genome shotgun (WGS) entry which is preliminary data.</text>
</comment>
<dbReference type="GO" id="GO:0006426">
    <property type="term" value="P:glycyl-tRNA aminoacylation"/>
    <property type="evidence" value="ECO:0007669"/>
    <property type="project" value="UniProtKB-UniRule"/>
</dbReference>
<dbReference type="Proteomes" id="UP000278632">
    <property type="component" value="Unassembled WGS sequence"/>
</dbReference>
<dbReference type="OrthoDB" id="9775440at2"/>
<evidence type="ECO:0000256" key="8">
    <source>
        <dbReference type="ARBA" id="ARBA00023146"/>
    </source>
</evidence>
<dbReference type="GO" id="GO:0005829">
    <property type="term" value="C:cytosol"/>
    <property type="evidence" value="ECO:0007669"/>
    <property type="project" value="TreeGrafter"/>
</dbReference>
<evidence type="ECO:0000256" key="6">
    <source>
        <dbReference type="ARBA" id="ARBA00022840"/>
    </source>
</evidence>
<dbReference type="PROSITE" id="PS50861">
    <property type="entry name" value="AA_TRNA_LIGASE_II_GLYAB"/>
    <property type="match status" value="1"/>
</dbReference>
<dbReference type="SUPFAM" id="SSF109604">
    <property type="entry name" value="HD-domain/PDEase-like"/>
    <property type="match status" value="1"/>
</dbReference>